<dbReference type="InterPro" id="IPR025944">
    <property type="entry name" value="Sigma_54_int_dom_CS"/>
</dbReference>
<evidence type="ECO:0000256" key="8">
    <source>
        <dbReference type="PROSITE-ProRule" id="PRU00169"/>
    </source>
</evidence>
<dbReference type="GO" id="GO:0043565">
    <property type="term" value="F:sequence-specific DNA binding"/>
    <property type="evidence" value="ECO:0007669"/>
    <property type="project" value="InterPro"/>
</dbReference>
<accession>A0AAU7DQH3</accession>
<keyword evidence="4" id="KW-0902">Two-component regulatory system</keyword>
<dbReference type="Gene3D" id="3.40.50.300">
    <property type="entry name" value="P-loop containing nucleotide triphosphate hydrolases"/>
    <property type="match status" value="1"/>
</dbReference>
<dbReference type="SMART" id="SM00382">
    <property type="entry name" value="AAA"/>
    <property type="match status" value="1"/>
</dbReference>
<feature type="domain" description="Response regulatory" evidence="10">
    <location>
        <begin position="3"/>
        <end position="119"/>
    </location>
</feature>
<dbReference type="RefSeq" id="WP_348264237.1">
    <property type="nucleotide sequence ID" value="NZ_CP121196.1"/>
</dbReference>
<gene>
    <name evidence="11" type="ORF">P8935_06815</name>
</gene>
<dbReference type="SMART" id="SM00448">
    <property type="entry name" value="REC"/>
    <property type="match status" value="1"/>
</dbReference>
<keyword evidence="3" id="KW-0067">ATP-binding</keyword>
<dbReference type="Pfam" id="PF25601">
    <property type="entry name" value="AAA_lid_14"/>
    <property type="match status" value="1"/>
</dbReference>
<dbReference type="CDD" id="cd00009">
    <property type="entry name" value="AAA"/>
    <property type="match status" value="1"/>
</dbReference>
<dbReference type="InterPro" id="IPR002197">
    <property type="entry name" value="HTH_Fis"/>
</dbReference>
<evidence type="ECO:0000256" key="6">
    <source>
        <dbReference type="ARBA" id="ARBA00023125"/>
    </source>
</evidence>
<keyword evidence="5" id="KW-0805">Transcription regulation</keyword>
<dbReference type="GO" id="GO:0000160">
    <property type="term" value="P:phosphorelay signal transduction system"/>
    <property type="evidence" value="ECO:0007669"/>
    <property type="project" value="UniProtKB-KW"/>
</dbReference>
<dbReference type="PROSITE" id="PS00675">
    <property type="entry name" value="SIGMA54_INTERACT_1"/>
    <property type="match status" value="1"/>
</dbReference>
<dbReference type="PRINTS" id="PR01590">
    <property type="entry name" value="HTHFIS"/>
</dbReference>
<dbReference type="Pfam" id="PF02954">
    <property type="entry name" value="HTH_8"/>
    <property type="match status" value="1"/>
</dbReference>
<dbReference type="PANTHER" id="PTHR32071">
    <property type="entry name" value="TRANSCRIPTIONAL REGULATORY PROTEIN"/>
    <property type="match status" value="1"/>
</dbReference>
<dbReference type="InterPro" id="IPR058031">
    <property type="entry name" value="AAA_lid_NorR"/>
</dbReference>
<keyword evidence="1 8" id="KW-0597">Phosphoprotein</keyword>
<sequence>MNHVLVVDDEAEIRTSLEEILTEEGYAVATAATAAEALLLVEDAPYDVVLLDIWLPDRDGLDVLADIHAVALEKRPEVVIISGHGTIEAAVKATKLGAYDFLEKPLSLDRTLIVLKNAVEARRLRSENMEFKRQFSVGAVLTGESVPVKALRQQIRLMAPTNGRVLIYGESGTGKELIARAIHAESLRRDGVFVELNCAAIPEAHIESELFGYRHGAQPGGPPEQRGTLERADGGSLFLDEVGDMSLKTQAKMLSALDDQMFTPVGGTQPLCVDVRVIASTNKDLEEEIVKGNFREDLFYRLNVVPFFVPPLRERKQDIPLLAREFLTEFGRQYGRPRIEISTEALEVLQQYHWPGNVRELKNVIERVLILNPRTLRIERKQLPPLTHKSGSRSAEDFSTLQQARDAYERDYILKKIEEARNNVSRAAELLGLERSHLYRKMKALGITVRE</sequence>
<evidence type="ECO:0000256" key="4">
    <source>
        <dbReference type="ARBA" id="ARBA00023012"/>
    </source>
</evidence>
<evidence type="ECO:0000256" key="7">
    <source>
        <dbReference type="ARBA" id="ARBA00023163"/>
    </source>
</evidence>
<evidence type="ECO:0000259" key="10">
    <source>
        <dbReference type="PROSITE" id="PS50110"/>
    </source>
</evidence>
<dbReference type="InterPro" id="IPR003593">
    <property type="entry name" value="AAA+_ATPase"/>
</dbReference>
<feature type="modified residue" description="4-aspartylphosphate" evidence="8">
    <location>
        <position position="52"/>
    </location>
</feature>
<dbReference type="EMBL" id="CP121196">
    <property type="protein sequence ID" value="XBH19021.1"/>
    <property type="molecule type" value="Genomic_DNA"/>
</dbReference>
<dbReference type="Gene3D" id="1.10.8.60">
    <property type="match status" value="1"/>
</dbReference>
<dbReference type="InterPro" id="IPR002078">
    <property type="entry name" value="Sigma_54_int"/>
</dbReference>
<evidence type="ECO:0000256" key="2">
    <source>
        <dbReference type="ARBA" id="ARBA00022741"/>
    </source>
</evidence>
<dbReference type="PROSITE" id="PS50110">
    <property type="entry name" value="RESPONSE_REGULATORY"/>
    <property type="match status" value="1"/>
</dbReference>
<dbReference type="Pfam" id="PF00158">
    <property type="entry name" value="Sigma54_activat"/>
    <property type="match status" value="1"/>
</dbReference>
<dbReference type="Gene3D" id="1.10.10.60">
    <property type="entry name" value="Homeodomain-like"/>
    <property type="match status" value="1"/>
</dbReference>
<dbReference type="FunFam" id="3.40.50.300:FF:000006">
    <property type="entry name" value="DNA-binding transcriptional regulator NtrC"/>
    <property type="match status" value="1"/>
</dbReference>
<protein>
    <submittedName>
        <fullName evidence="11">Sigma-54 dependent transcriptional regulator</fullName>
    </submittedName>
</protein>
<dbReference type="InterPro" id="IPR027417">
    <property type="entry name" value="P-loop_NTPase"/>
</dbReference>
<dbReference type="InterPro" id="IPR025943">
    <property type="entry name" value="Sigma_54_int_dom_ATP-bd_2"/>
</dbReference>
<dbReference type="GO" id="GO:0005524">
    <property type="term" value="F:ATP binding"/>
    <property type="evidence" value="ECO:0007669"/>
    <property type="project" value="UniProtKB-KW"/>
</dbReference>
<evidence type="ECO:0000313" key="11">
    <source>
        <dbReference type="EMBL" id="XBH19021.1"/>
    </source>
</evidence>
<evidence type="ECO:0000256" key="3">
    <source>
        <dbReference type="ARBA" id="ARBA00022840"/>
    </source>
</evidence>
<dbReference type="Gene3D" id="3.40.50.2300">
    <property type="match status" value="1"/>
</dbReference>
<evidence type="ECO:0000259" key="9">
    <source>
        <dbReference type="PROSITE" id="PS50045"/>
    </source>
</evidence>
<name>A0AAU7DQH3_9BACT</name>
<dbReference type="AlphaFoldDB" id="A0AAU7DQH3"/>
<dbReference type="SUPFAM" id="SSF52172">
    <property type="entry name" value="CheY-like"/>
    <property type="match status" value="1"/>
</dbReference>
<dbReference type="PROSITE" id="PS00688">
    <property type="entry name" value="SIGMA54_INTERACT_3"/>
    <property type="match status" value="1"/>
</dbReference>
<keyword evidence="7" id="KW-0804">Transcription</keyword>
<dbReference type="GO" id="GO:0006355">
    <property type="term" value="P:regulation of DNA-templated transcription"/>
    <property type="evidence" value="ECO:0007669"/>
    <property type="project" value="InterPro"/>
</dbReference>
<proteinExistence type="predicted"/>
<feature type="domain" description="Sigma-54 factor interaction" evidence="9">
    <location>
        <begin position="141"/>
        <end position="370"/>
    </location>
</feature>
<evidence type="ECO:0000256" key="5">
    <source>
        <dbReference type="ARBA" id="ARBA00023015"/>
    </source>
</evidence>
<evidence type="ECO:0000256" key="1">
    <source>
        <dbReference type="ARBA" id="ARBA00022553"/>
    </source>
</evidence>
<dbReference type="InterPro" id="IPR001789">
    <property type="entry name" value="Sig_transdc_resp-reg_receiver"/>
</dbReference>
<organism evidence="11">
    <name type="scientific">Telmatobacter sp. DSM 110680</name>
    <dbReference type="NCBI Taxonomy" id="3036704"/>
    <lineage>
        <taxon>Bacteria</taxon>
        <taxon>Pseudomonadati</taxon>
        <taxon>Acidobacteriota</taxon>
        <taxon>Terriglobia</taxon>
        <taxon>Terriglobales</taxon>
        <taxon>Acidobacteriaceae</taxon>
        <taxon>Telmatobacter</taxon>
    </lineage>
</organism>
<dbReference type="PANTHER" id="PTHR32071:SF17">
    <property type="entry name" value="TRANSCRIPTIONAL REGULATOR (NTRC FAMILY)"/>
    <property type="match status" value="1"/>
</dbReference>
<dbReference type="SUPFAM" id="SSF46689">
    <property type="entry name" value="Homeodomain-like"/>
    <property type="match status" value="1"/>
</dbReference>
<dbReference type="PROSITE" id="PS50045">
    <property type="entry name" value="SIGMA54_INTERACT_4"/>
    <property type="match status" value="1"/>
</dbReference>
<dbReference type="FunFam" id="3.40.50.2300:FF:000018">
    <property type="entry name" value="DNA-binding transcriptional regulator NtrC"/>
    <property type="match status" value="1"/>
</dbReference>
<dbReference type="InterPro" id="IPR025662">
    <property type="entry name" value="Sigma_54_int_dom_ATP-bd_1"/>
</dbReference>
<dbReference type="Pfam" id="PF00072">
    <property type="entry name" value="Response_reg"/>
    <property type="match status" value="1"/>
</dbReference>
<keyword evidence="6" id="KW-0238">DNA-binding</keyword>
<keyword evidence="2" id="KW-0547">Nucleotide-binding</keyword>
<dbReference type="PROSITE" id="PS00676">
    <property type="entry name" value="SIGMA54_INTERACT_2"/>
    <property type="match status" value="1"/>
</dbReference>
<dbReference type="InterPro" id="IPR009057">
    <property type="entry name" value="Homeodomain-like_sf"/>
</dbReference>
<dbReference type="InterPro" id="IPR011006">
    <property type="entry name" value="CheY-like_superfamily"/>
</dbReference>
<dbReference type="SUPFAM" id="SSF52540">
    <property type="entry name" value="P-loop containing nucleoside triphosphate hydrolases"/>
    <property type="match status" value="1"/>
</dbReference>
<reference evidence="11" key="1">
    <citation type="submission" date="2023-03" db="EMBL/GenBank/DDBJ databases">
        <title>Edaphobacter sp.</title>
        <authorList>
            <person name="Huber K.J."/>
            <person name="Papendorf J."/>
            <person name="Pilke C."/>
            <person name="Bunk B."/>
            <person name="Sproeer C."/>
            <person name="Pester M."/>
        </authorList>
    </citation>
    <scope>NUCLEOTIDE SEQUENCE</scope>
    <source>
        <strain evidence="11">DSM 110680</strain>
    </source>
</reference>